<dbReference type="EMBL" id="CP004005">
    <property type="protein sequence ID" value="AGH17315.1"/>
    <property type="molecule type" value="Genomic_DNA"/>
</dbReference>
<dbReference type="PROSITE" id="PS51450">
    <property type="entry name" value="LRR"/>
    <property type="match status" value="1"/>
</dbReference>
<dbReference type="InterPro" id="IPR043128">
    <property type="entry name" value="Rev_trsase/Diguanyl_cyclase"/>
</dbReference>
<dbReference type="EC" id="2.7.7.65" evidence="1"/>
<keyword evidence="3" id="KW-0472">Membrane</keyword>
<evidence type="ECO:0000256" key="3">
    <source>
        <dbReference type="SAM" id="Phobius"/>
    </source>
</evidence>
<dbReference type="Proteomes" id="UP000011820">
    <property type="component" value="Chromosome"/>
</dbReference>
<dbReference type="PANTHER" id="PTHR45138">
    <property type="entry name" value="REGULATORY COMPONENTS OF SENSORY TRANSDUCTION SYSTEM"/>
    <property type="match status" value="1"/>
</dbReference>
<dbReference type="GeneID" id="93077305"/>
<dbReference type="SMART" id="SM00267">
    <property type="entry name" value="GGDEF"/>
    <property type="match status" value="1"/>
</dbReference>
<dbReference type="InterPro" id="IPR000160">
    <property type="entry name" value="GGDEF_dom"/>
</dbReference>
<dbReference type="CDD" id="cd01949">
    <property type="entry name" value="GGDEF"/>
    <property type="match status" value="1"/>
</dbReference>
<name>A0ABN4B6Q7_LIBAS</name>
<dbReference type="SUPFAM" id="SSF55073">
    <property type="entry name" value="Nucleotide cyclase"/>
    <property type="match status" value="1"/>
</dbReference>
<dbReference type="InterPro" id="IPR001611">
    <property type="entry name" value="Leu-rich_rpt"/>
</dbReference>
<keyword evidence="6" id="KW-1185">Reference proteome</keyword>
<comment type="catalytic activity">
    <reaction evidence="2">
        <text>2 GTP = 3',3'-c-di-GMP + 2 diphosphate</text>
        <dbReference type="Rhea" id="RHEA:24898"/>
        <dbReference type="ChEBI" id="CHEBI:33019"/>
        <dbReference type="ChEBI" id="CHEBI:37565"/>
        <dbReference type="ChEBI" id="CHEBI:58805"/>
        <dbReference type="EC" id="2.7.7.65"/>
    </reaction>
</comment>
<feature type="transmembrane region" description="Helical" evidence="3">
    <location>
        <begin position="65"/>
        <end position="85"/>
    </location>
</feature>
<keyword evidence="3" id="KW-1133">Transmembrane helix</keyword>
<dbReference type="Gene3D" id="3.30.70.270">
    <property type="match status" value="1"/>
</dbReference>
<evidence type="ECO:0000313" key="5">
    <source>
        <dbReference type="EMBL" id="AGH17315.1"/>
    </source>
</evidence>
<accession>A0ABN4B6Q7</accession>
<dbReference type="InterPro" id="IPR029787">
    <property type="entry name" value="Nucleotide_cyclase"/>
</dbReference>
<dbReference type="PROSITE" id="PS50887">
    <property type="entry name" value="GGDEF"/>
    <property type="match status" value="1"/>
</dbReference>
<sequence>MTRSLKDFLSIWLCHEKNLESFSPHTFMIYFSIFFSIFIATVIFIANIFLFYIGLTPFYGLEYILVENLSLVIISITISLLLGYISGSILKELFISYNRISQLSRIDCLSGLLNHSAFISSLGSYNEKLSIVFFDIDYFKQINDNFGHPVGDKVIAFLSDQLVVVFGTPMFVGRLGGEEFAAAALGSSEQEAAILANDLRKIIENSQINISSGPSIHITISAGIAERCHKEPISTIIYRADQALYVAKKSGRNRVVCFSDIENNTC</sequence>
<evidence type="ECO:0000313" key="6">
    <source>
        <dbReference type="Proteomes" id="UP000011820"/>
    </source>
</evidence>
<organism evidence="5 6">
    <name type="scientific">Candidatus Liberibacter asiaticus str. gxpsy</name>
    <dbReference type="NCBI Taxonomy" id="1174529"/>
    <lineage>
        <taxon>Bacteria</taxon>
        <taxon>Pseudomonadati</taxon>
        <taxon>Pseudomonadota</taxon>
        <taxon>Alphaproteobacteria</taxon>
        <taxon>Hyphomicrobiales</taxon>
        <taxon>Rhizobiaceae</taxon>
        <taxon>Liberibacter</taxon>
    </lineage>
</organism>
<protein>
    <recommendedName>
        <fullName evidence="1">diguanylate cyclase</fullName>
        <ecNumber evidence="1">2.7.7.65</ecNumber>
    </recommendedName>
</protein>
<evidence type="ECO:0000256" key="1">
    <source>
        <dbReference type="ARBA" id="ARBA00012528"/>
    </source>
</evidence>
<gene>
    <name evidence="5" type="ORF">WSI_04735</name>
</gene>
<reference evidence="5 6" key="1">
    <citation type="journal article" date="2013" name="Genome Announc.">
        <title>Complete Genome Sequence of a Chinese Strain of 'Candidatus Liberibacter asiaticus'.</title>
        <authorList>
            <person name="Lin H."/>
            <person name="Han C.S."/>
            <person name="Liu B."/>
            <person name="Lou B."/>
            <person name="Bai X."/>
            <person name="Deng C."/>
            <person name="Civerolo E.L."/>
            <person name="Gupta G."/>
        </authorList>
    </citation>
    <scope>NUCLEOTIDE SEQUENCE [LARGE SCALE GENOMIC DNA]</scope>
    <source>
        <strain evidence="6">gxpsy</strain>
    </source>
</reference>
<dbReference type="RefSeq" id="WP_015452910.1">
    <property type="nucleotide sequence ID" value="NC_020549.1"/>
</dbReference>
<dbReference type="InterPro" id="IPR050469">
    <property type="entry name" value="Diguanylate_Cyclase"/>
</dbReference>
<evidence type="ECO:0000259" key="4">
    <source>
        <dbReference type="PROSITE" id="PS50887"/>
    </source>
</evidence>
<keyword evidence="3" id="KW-0812">Transmembrane</keyword>
<feature type="domain" description="GGDEF" evidence="4">
    <location>
        <begin position="127"/>
        <end position="260"/>
    </location>
</feature>
<dbReference type="PANTHER" id="PTHR45138:SF9">
    <property type="entry name" value="DIGUANYLATE CYCLASE DGCM-RELATED"/>
    <property type="match status" value="1"/>
</dbReference>
<feature type="transmembrane region" description="Helical" evidence="3">
    <location>
        <begin position="27"/>
        <end position="53"/>
    </location>
</feature>
<dbReference type="NCBIfam" id="TIGR00254">
    <property type="entry name" value="GGDEF"/>
    <property type="match status" value="1"/>
</dbReference>
<proteinExistence type="predicted"/>
<dbReference type="Pfam" id="PF00990">
    <property type="entry name" value="GGDEF"/>
    <property type="match status" value="1"/>
</dbReference>
<evidence type="ECO:0000256" key="2">
    <source>
        <dbReference type="ARBA" id="ARBA00034247"/>
    </source>
</evidence>